<dbReference type="InterPro" id="IPR036291">
    <property type="entry name" value="NAD(P)-bd_dom_sf"/>
</dbReference>
<evidence type="ECO:0000259" key="7">
    <source>
        <dbReference type="SMART" id="SM00829"/>
    </source>
</evidence>
<dbReference type="PANTHER" id="PTHR42940:SF8">
    <property type="entry name" value="VACUOLAR PROTEIN SORTING-ASSOCIATED PROTEIN 11"/>
    <property type="match status" value="1"/>
</dbReference>
<dbReference type="SMART" id="SM00829">
    <property type="entry name" value="PKS_ER"/>
    <property type="match status" value="1"/>
</dbReference>
<evidence type="ECO:0000256" key="6">
    <source>
        <dbReference type="ARBA" id="ARBA00023002"/>
    </source>
</evidence>
<evidence type="ECO:0000256" key="3">
    <source>
        <dbReference type="ARBA" id="ARBA00013190"/>
    </source>
</evidence>
<evidence type="ECO:0000313" key="8">
    <source>
        <dbReference type="EMBL" id="KAA5547344.1"/>
    </source>
</evidence>
<evidence type="ECO:0000256" key="4">
    <source>
        <dbReference type="ARBA" id="ARBA00022723"/>
    </source>
</evidence>
<keyword evidence="9" id="KW-1185">Reference proteome</keyword>
<comment type="caution">
    <text evidence="8">The sequence shown here is derived from an EMBL/GenBank/DDBJ whole genome shotgun (WGS) entry which is preliminary data.</text>
</comment>
<dbReference type="EMBL" id="VWOX01000001">
    <property type="protein sequence ID" value="KAA5547344.1"/>
    <property type="molecule type" value="Genomic_DNA"/>
</dbReference>
<evidence type="ECO:0000256" key="1">
    <source>
        <dbReference type="ARBA" id="ARBA00001947"/>
    </source>
</evidence>
<protein>
    <recommendedName>
        <fullName evidence="3">alcohol dehydrogenase</fullName>
        <ecNumber evidence="3">1.1.1.1</ecNumber>
    </recommendedName>
</protein>
<dbReference type="InterPro" id="IPR002328">
    <property type="entry name" value="ADH_Zn_CS"/>
</dbReference>
<dbReference type="PROSITE" id="PS00059">
    <property type="entry name" value="ADH_ZINC"/>
    <property type="match status" value="1"/>
</dbReference>
<dbReference type="GO" id="GO:0004022">
    <property type="term" value="F:alcohol dehydrogenase (NAD+) activity"/>
    <property type="evidence" value="ECO:0007669"/>
    <property type="project" value="UniProtKB-EC"/>
</dbReference>
<evidence type="ECO:0000313" key="9">
    <source>
        <dbReference type="Proteomes" id="UP000324479"/>
    </source>
</evidence>
<sequence length="334" mass="35722">MRAMRLEKTGSLAECEQPLRLVDLPIPEPREGEILLRVTACGVCHTELDEIEGRLPCKLPVVPGHEVVGRVETLGPGVNRFAAGDRAGVGWIHHSCGGAQENLSPEFTATGCDVDGGYAEYMTVPAAYAVPIPAALGDVESAPLMCAGAIGYRALSLTGLHDGAPLGLMGFGGSGHLVLQLCKHQYPNSPVYVFTRGEEVQAFATELGADWSGGISSSPPQPLAAIIDTTPVWKPVVQSLEKLAPGGRLVINAIRKEAGDQSELMQLSYHKHLWMEREIKSVANLTHHDIAAFLPLAAEIPIHPTTQTYPLEQANRALCDLRNGNVRGAKVLEI</sequence>
<dbReference type="AlphaFoldDB" id="A0A5M6DIF7"/>
<dbReference type="PANTHER" id="PTHR42940">
    <property type="entry name" value="ALCOHOL DEHYDROGENASE 1-RELATED"/>
    <property type="match status" value="1"/>
</dbReference>
<dbReference type="Gene3D" id="3.90.180.10">
    <property type="entry name" value="Medium-chain alcohol dehydrogenases, catalytic domain"/>
    <property type="match status" value="1"/>
</dbReference>
<dbReference type="SUPFAM" id="SSF50129">
    <property type="entry name" value="GroES-like"/>
    <property type="match status" value="1"/>
</dbReference>
<dbReference type="EC" id="1.1.1.1" evidence="3"/>
<proteinExistence type="inferred from homology"/>
<keyword evidence="5" id="KW-0862">Zinc</keyword>
<dbReference type="Pfam" id="PF08240">
    <property type="entry name" value="ADH_N"/>
    <property type="match status" value="1"/>
</dbReference>
<gene>
    <name evidence="8" type="ORF">FYK55_01320</name>
</gene>
<dbReference type="Proteomes" id="UP000324479">
    <property type="component" value="Unassembled WGS sequence"/>
</dbReference>
<reference evidence="8 9" key="1">
    <citation type="submission" date="2019-08" db="EMBL/GenBank/DDBJ databases">
        <authorList>
            <person name="Dhanesh K."/>
            <person name="Kumar G."/>
            <person name="Sasikala C."/>
            <person name="Venkata Ramana C."/>
        </authorList>
    </citation>
    <scope>NUCLEOTIDE SEQUENCE [LARGE SCALE GENOMIC DNA]</scope>
    <source>
        <strain evidence="8 9">JC645</strain>
    </source>
</reference>
<dbReference type="InterPro" id="IPR011032">
    <property type="entry name" value="GroES-like_sf"/>
</dbReference>
<accession>A0A5M6DIF7</accession>
<dbReference type="GO" id="GO:0008270">
    <property type="term" value="F:zinc ion binding"/>
    <property type="evidence" value="ECO:0007669"/>
    <property type="project" value="InterPro"/>
</dbReference>
<name>A0A5M6DIF7_9BACT</name>
<dbReference type="InterPro" id="IPR013154">
    <property type="entry name" value="ADH-like_N"/>
</dbReference>
<dbReference type="Gene3D" id="3.40.50.720">
    <property type="entry name" value="NAD(P)-binding Rossmann-like Domain"/>
    <property type="match status" value="1"/>
</dbReference>
<evidence type="ECO:0000256" key="2">
    <source>
        <dbReference type="ARBA" id="ARBA00008072"/>
    </source>
</evidence>
<dbReference type="InterPro" id="IPR014187">
    <property type="entry name" value="ADH_Zn_typ-2"/>
</dbReference>
<keyword evidence="4" id="KW-0479">Metal-binding</keyword>
<comment type="similarity">
    <text evidence="2">Belongs to the zinc-containing alcohol dehydrogenase family.</text>
</comment>
<dbReference type="SUPFAM" id="SSF51735">
    <property type="entry name" value="NAD(P)-binding Rossmann-fold domains"/>
    <property type="match status" value="1"/>
</dbReference>
<dbReference type="CDD" id="cd08298">
    <property type="entry name" value="CAD2"/>
    <property type="match status" value="1"/>
</dbReference>
<evidence type="ECO:0000256" key="5">
    <source>
        <dbReference type="ARBA" id="ARBA00022833"/>
    </source>
</evidence>
<comment type="cofactor">
    <cofactor evidence="1">
        <name>Zn(2+)</name>
        <dbReference type="ChEBI" id="CHEBI:29105"/>
    </cofactor>
</comment>
<organism evidence="8 9">
    <name type="scientific">Roseiconus nitratireducens</name>
    <dbReference type="NCBI Taxonomy" id="2605748"/>
    <lineage>
        <taxon>Bacteria</taxon>
        <taxon>Pseudomonadati</taxon>
        <taxon>Planctomycetota</taxon>
        <taxon>Planctomycetia</taxon>
        <taxon>Pirellulales</taxon>
        <taxon>Pirellulaceae</taxon>
        <taxon>Roseiconus</taxon>
    </lineage>
</organism>
<dbReference type="GO" id="GO:0005737">
    <property type="term" value="C:cytoplasm"/>
    <property type="evidence" value="ECO:0007669"/>
    <property type="project" value="TreeGrafter"/>
</dbReference>
<feature type="domain" description="Enoyl reductase (ER)" evidence="7">
    <location>
        <begin position="10"/>
        <end position="332"/>
    </location>
</feature>
<dbReference type="InterPro" id="IPR020843">
    <property type="entry name" value="ER"/>
</dbReference>
<keyword evidence="6" id="KW-0560">Oxidoreductase</keyword>